<organism evidence="1 2">
    <name type="scientific">Marinobacter nauticus</name>
    <name type="common">Marinobacter hydrocarbonoclasticus</name>
    <name type="synonym">Marinobacter aquaeolei</name>
    <dbReference type="NCBI Taxonomy" id="2743"/>
    <lineage>
        <taxon>Bacteria</taxon>
        <taxon>Pseudomonadati</taxon>
        <taxon>Pseudomonadota</taxon>
        <taxon>Gammaproteobacteria</taxon>
        <taxon>Pseudomonadales</taxon>
        <taxon>Marinobacteraceae</taxon>
        <taxon>Marinobacter</taxon>
    </lineage>
</organism>
<evidence type="ECO:0000313" key="2">
    <source>
        <dbReference type="Proteomes" id="UP000261325"/>
    </source>
</evidence>
<comment type="caution">
    <text evidence="1">The sequence shown here is derived from an EMBL/GenBank/DDBJ whole genome shotgun (WGS) entry which is preliminary data.</text>
</comment>
<dbReference type="InterPro" id="IPR009634">
    <property type="entry name" value="Put_exci"/>
</dbReference>
<accession>A0A3B8WQA5</accession>
<dbReference type="Proteomes" id="UP000261325">
    <property type="component" value="Unassembled WGS sequence"/>
</dbReference>
<protein>
    <submittedName>
        <fullName evidence="1">Excisionase</fullName>
    </submittedName>
</protein>
<name>A0A3B8WQA5_MARNT</name>
<sequence length="62" mass="7580">MSQQPKWVLEKRLRELTGLSHEQVRLRRGQWVEGRQWKYGPDKTIWYNLEEIERWVENGIAA</sequence>
<reference evidence="1 2" key="1">
    <citation type="journal article" date="2018" name="Nat. Biotechnol.">
        <title>A standardized bacterial taxonomy based on genome phylogeny substantially revises the tree of life.</title>
        <authorList>
            <person name="Parks D.H."/>
            <person name="Chuvochina M."/>
            <person name="Waite D.W."/>
            <person name="Rinke C."/>
            <person name="Skarshewski A."/>
            <person name="Chaumeil P.A."/>
            <person name="Hugenholtz P."/>
        </authorList>
    </citation>
    <scope>NUCLEOTIDE SEQUENCE [LARGE SCALE GENOMIC DNA]</scope>
    <source>
        <strain evidence="1">UBA9049</strain>
    </source>
</reference>
<dbReference type="EMBL" id="DLYI01000313">
    <property type="protein sequence ID" value="HAC30660.1"/>
    <property type="molecule type" value="Genomic_DNA"/>
</dbReference>
<dbReference type="AlphaFoldDB" id="A0A3B8WQA5"/>
<dbReference type="Pfam" id="PF06806">
    <property type="entry name" value="DUF1233"/>
    <property type="match status" value="1"/>
</dbReference>
<dbReference type="Gene3D" id="1.10.1660.60">
    <property type="entry name" value="Putative excisionased domain DUF1233"/>
    <property type="match status" value="1"/>
</dbReference>
<proteinExistence type="predicted"/>
<gene>
    <name evidence="1" type="ORF">DCF82_23080</name>
</gene>
<dbReference type="InterPro" id="IPR038146">
    <property type="entry name" value="933W_put_Xis_sf"/>
</dbReference>
<evidence type="ECO:0000313" key="1">
    <source>
        <dbReference type="EMBL" id="HAC30660.1"/>
    </source>
</evidence>